<evidence type="ECO:0000313" key="2">
    <source>
        <dbReference type="EMBL" id="QTD55956.1"/>
    </source>
</evidence>
<keyword evidence="2" id="KW-0489">Methyltransferase</keyword>
<keyword evidence="3" id="KW-1185">Reference proteome</keyword>
<organism evidence="2 3">
    <name type="scientific">Parasphingorhabdus cellanae</name>
    <dbReference type="NCBI Taxonomy" id="2806553"/>
    <lineage>
        <taxon>Bacteria</taxon>
        <taxon>Pseudomonadati</taxon>
        <taxon>Pseudomonadota</taxon>
        <taxon>Alphaproteobacteria</taxon>
        <taxon>Sphingomonadales</taxon>
        <taxon>Sphingomonadaceae</taxon>
        <taxon>Parasphingorhabdus</taxon>
    </lineage>
</organism>
<dbReference type="GO" id="GO:0032259">
    <property type="term" value="P:methylation"/>
    <property type="evidence" value="ECO:0007669"/>
    <property type="project" value="UniProtKB-KW"/>
</dbReference>
<accession>A0ABX7T316</accession>
<keyword evidence="1" id="KW-0732">Signal</keyword>
<gene>
    <name evidence="2" type="ORF">J4G78_17545</name>
</gene>
<sequence length="286" mass="31734">MTKKLIFAGFATALLATAAVPALAEQNEKDGAMHRDAALTAVINHERRKDDKVRDVYRNPAETLAFFQVKPTHTVAEYGPGGGWYTRILLPYISANGKYVAVNGNSDSIDFSSRAREGRSKSWPERFPDVASEWTGVSPDKIAAYESDEVPEELKGKIDRVLIFRSMHGMLNGARSDSELQSLREILADDGMIGIVQHRANADASYAMSKGTKGYLKQDSVVALFELNGFELVDSSEINANPKDTKDYEKGVWTLPPVLTNKDENRAKYQAIGESDRMTLLFKKRP</sequence>
<dbReference type="InterPro" id="IPR016980">
    <property type="entry name" value="S-AdoMet-dep_MeTrfase_Alr7345"/>
</dbReference>
<dbReference type="GO" id="GO:0008168">
    <property type="term" value="F:methyltransferase activity"/>
    <property type="evidence" value="ECO:0007669"/>
    <property type="project" value="UniProtKB-KW"/>
</dbReference>
<reference evidence="2 3" key="1">
    <citation type="submission" date="2021-03" db="EMBL/GenBank/DDBJ databases">
        <title>Complete genome of Parasphingorhabdus_sp.JHSY0214.</title>
        <authorList>
            <person name="Yoo J.H."/>
            <person name="Bae J.W."/>
        </authorList>
    </citation>
    <scope>NUCLEOTIDE SEQUENCE [LARGE SCALE GENOMIC DNA]</scope>
    <source>
        <strain evidence="2 3">JHSY0214</strain>
    </source>
</reference>
<name>A0ABX7T316_9SPHN</name>
<dbReference type="InterPro" id="IPR029063">
    <property type="entry name" value="SAM-dependent_MTases_sf"/>
</dbReference>
<evidence type="ECO:0000256" key="1">
    <source>
        <dbReference type="SAM" id="SignalP"/>
    </source>
</evidence>
<dbReference type="Proteomes" id="UP000663923">
    <property type="component" value="Chromosome"/>
</dbReference>
<evidence type="ECO:0000313" key="3">
    <source>
        <dbReference type="Proteomes" id="UP000663923"/>
    </source>
</evidence>
<dbReference type="Gene3D" id="3.40.50.150">
    <property type="entry name" value="Vaccinia Virus protein VP39"/>
    <property type="match status" value="1"/>
</dbReference>
<dbReference type="RefSeq" id="WP_207987780.1">
    <property type="nucleotide sequence ID" value="NZ_CP071794.1"/>
</dbReference>
<dbReference type="PIRSF" id="PIRSF031679">
    <property type="entry name" value="Mtase_Alr7345_prd"/>
    <property type="match status" value="1"/>
</dbReference>
<feature type="signal peptide" evidence="1">
    <location>
        <begin position="1"/>
        <end position="24"/>
    </location>
</feature>
<dbReference type="EMBL" id="CP071794">
    <property type="protein sequence ID" value="QTD55956.1"/>
    <property type="molecule type" value="Genomic_DNA"/>
</dbReference>
<keyword evidence="2" id="KW-0808">Transferase</keyword>
<dbReference type="SUPFAM" id="SSF53335">
    <property type="entry name" value="S-adenosyl-L-methionine-dependent methyltransferases"/>
    <property type="match status" value="1"/>
</dbReference>
<feature type="chain" id="PRO_5045226508" evidence="1">
    <location>
        <begin position="25"/>
        <end position="286"/>
    </location>
</feature>
<protein>
    <submittedName>
        <fullName evidence="2">Class I SAM-dependent methyltransferase</fullName>
    </submittedName>
</protein>
<proteinExistence type="predicted"/>